<dbReference type="PANTHER" id="PTHR46252">
    <property type="entry name" value="BRORIN FAMILY MEMBER"/>
    <property type="match status" value="1"/>
</dbReference>
<dbReference type="GO" id="GO:0032281">
    <property type="term" value="C:AMPA glutamate receptor complex"/>
    <property type="evidence" value="ECO:0007669"/>
    <property type="project" value="TreeGrafter"/>
</dbReference>
<dbReference type="RefSeq" id="XP_055862544.1">
    <property type="nucleotide sequence ID" value="XM_056006569.1"/>
</dbReference>
<dbReference type="PROSITE" id="PS01208">
    <property type="entry name" value="VWFC_1"/>
    <property type="match status" value="2"/>
</dbReference>
<dbReference type="GO" id="GO:0005615">
    <property type="term" value="C:extracellular space"/>
    <property type="evidence" value="ECO:0007669"/>
    <property type="project" value="TreeGrafter"/>
</dbReference>
<protein>
    <submittedName>
        <fullName evidence="5">Kielin/chordin-like protein isoform X1</fullName>
    </submittedName>
</protein>
<dbReference type="GO" id="GO:0045202">
    <property type="term" value="C:synapse"/>
    <property type="evidence" value="ECO:0007669"/>
    <property type="project" value="UniProtKB-SubCell"/>
</dbReference>
<feature type="chain" id="PRO_5040762739" evidence="2">
    <location>
        <begin position="23"/>
        <end position="537"/>
    </location>
</feature>
<dbReference type="GeneID" id="106059709"/>
<evidence type="ECO:0000259" key="3">
    <source>
        <dbReference type="PROSITE" id="PS01208"/>
    </source>
</evidence>
<dbReference type="Proteomes" id="UP001165740">
    <property type="component" value="Chromosome 12"/>
</dbReference>
<dbReference type="AlphaFoldDB" id="A0A9W2YIJ3"/>
<name>A0A9W2YIJ3_BIOGL</name>
<organism evidence="4 5">
    <name type="scientific">Biomphalaria glabrata</name>
    <name type="common">Bloodfluke planorb</name>
    <name type="synonym">Freshwater snail</name>
    <dbReference type="NCBI Taxonomy" id="6526"/>
    <lineage>
        <taxon>Eukaryota</taxon>
        <taxon>Metazoa</taxon>
        <taxon>Spiralia</taxon>
        <taxon>Lophotrochozoa</taxon>
        <taxon>Mollusca</taxon>
        <taxon>Gastropoda</taxon>
        <taxon>Heterobranchia</taxon>
        <taxon>Euthyneura</taxon>
        <taxon>Panpulmonata</taxon>
        <taxon>Hygrophila</taxon>
        <taxon>Lymnaeoidea</taxon>
        <taxon>Planorbidae</taxon>
        <taxon>Biomphalaria</taxon>
    </lineage>
</organism>
<dbReference type="InterPro" id="IPR042979">
    <property type="entry name" value="VWC2/VWC2L"/>
</dbReference>
<proteinExistence type="predicted"/>
<feature type="domain" description="VWFC" evidence="3">
    <location>
        <begin position="165"/>
        <end position="206"/>
    </location>
</feature>
<feature type="compositionally biased region" description="Low complexity" evidence="1">
    <location>
        <begin position="510"/>
        <end position="524"/>
    </location>
</feature>
<dbReference type="InterPro" id="IPR001007">
    <property type="entry name" value="VWF_dom"/>
</dbReference>
<evidence type="ECO:0000256" key="1">
    <source>
        <dbReference type="SAM" id="MobiDB-lite"/>
    </source>
</evidence>
<keyword evidence="4" id="KW-1185">Reference proteome</keyword>
<accession>A0A9W2YIJ3</accession>
<feature type="compositionally biased region" description="Low complexity" evidence="1">
    <location>
        <begin position="487"/>
        <end position="503"/>
    </location>
</feature>
<dbReference type="GO" id="GO:0030514">
    <property type="term" value="P:negative regulation of BMP signaling pathway"/>
    <property type="evidence" value="ECO:0007669"/>
    <property type="project" value="TreeGrafter"/>
</dbReference>
<evidence type="ECO:0000313" key="4">
    <source>
        <dbReference type="Proteomes" id="UP001165740"/>
    </source>
</evidence>
<dbReference type="OrthoDB" id="6022609at2759"/>
<reference evidence="5" key="1">
    <citation type="submission" date="2025-08" db="UniProtKB">
        <authorList>
            <consortium name="RefSeq"/>
        </authorList>
    </citation>
    <scope>IDENTIFICATION</scope>
</reference>
<sequence length="537" mass="58441">MLCFKSFLLLVLVALLIGVNQGQVAKEADVIVTPEAETIAIETTFIETPVTPFQCEGIEKPLEDSPCGGCTCINNEWACTMAACMRPPCVDAVTKPGQCCGECPNGPNCYIDGVLVPMDQDYVRPDGSVCFCQYNSWETEVLCIPPFTTPPGCEGLQKPVDDGPCSFCSCEPNWLGQFEWSCIVADCMVPKCVDAVREPGQCCEVCPNGPNCYIDGVLVSMNQDYVRPDGSVCYCEEGSPWEQANIICTPPRDTTTPAGCEGQDKPFEDGPCGGCMCDNWSGEYEWICYMASCMMPNCVDPVKKPDQCCEECPNGPNCYIDDVIVPMGQEYVRSDGSVCFCQQNEPWQQADVICMPPFKTPAGCESQEKPWDSPCVTCDCVDWSGAGNADWVCWMTDCFPAPCVDKVSVPNECCETCPNGPNCETFGEIIPLGVNKTINGLECHCEYTFILEAPIAVCNPILTTTLETITPSPISSTTKERTTLKQSSTTTSETITPSPISSSTKERTTLKQSSTTTSEKTTPNKNRKRISANSNES</sequence>
<gene>
    <name evidence="5" type="primary">LOC106059709</name>
</gene>
<dbReference type="PANTHER" id="PTHR46252:SF3">
    <property type="entry name" value="KIELIN_CHORDIN-LIKE PROTEIN"/>
    <property type="match status" value="1"/>
</dbReference>
<feature type="signal peptide" evidence="2">
    <location>
        <begin position="1"/>
        <end position="22"/>
    </location>
</feature>
<evidence type="ECO:0000256" key="2">
    <source>
        <dbReference type="SAM" id="SignalP"/>
    </source>
</evidence>
<dbReference type="Pfam" id="PF23334">
    <property type="entry name" value="VWC2L_2nd"/>
    <property type="match status" value="3"/>
</dbReference>
<feature type="region of interest" description="Disordered" evidence="1">
    <location>
        <begin position="471"/>
        <end position="537"/>
    </location>
</feature>
<keyword evidence="2" id="KW-0732">Signal</keyword>
<evidence type="ECO:0000313" key="5">
    <source>
        <dbReference type="RefSeq" id="XP_055862544.1"/>
    </source>
</evidence>
<feature type="domain" description="VWFC" evidence="3">
    <location>
        <begin position="67"/>
        <end position="103"/>
    </location>
</feature>